<comment type="similarity">
    <text evidence="5">Belongs to the glycosyl hydrolase.</text>
</comment>
<dbReference type="PIRSF" id="PIRSF005536">
    <property type="entry name" value="Agal"/>
    <property type="match status" value="1"/>
</dbReference>
<dbReference type="InterPro" id="IPR013780">
    <property type="entry name" value="Glyco_hydro_b"/>
</dbReference>
<gene>
    <name evidence="9" type="ORF">PaG_00376</name>
</gene>
<feature type="domain" description="Glycosyl hydrolase family 36 C-terminal" evidence="7">
    <location>
        <begin position="619"/>
        <end position="702"/>
    </location>
</feature>
<dbReference type="HOGENOM" id="CLU_009640_3_1_1"/>
<dbReference type="InterPro" id="IPR031704">
    <property type="entry name" value="Glyco_hydro_36_N"/>
</dbReference>
<proteinExistence type="inferred from homology"/>
<keyword evidence="10" id="KW-1185">Reference proteome</keyword>
<comment type="catalytic activity">
    <reaction evidence="1 5">
        <text>Hydrolysis of terminal, non-reducing alpha-D-galactose residues in alpha-D-galactosides, including galactose oligosaccharides, galactomannans and galactolipids.</text>
        <dbReference type="EC" id="3.2.1.22"/>
    </reaction>
</comment>
<evidence type="ECO:0000256" key="4">
    <source>
        <dbReference type="ARBA" id="ARBA00023295"/>
    </source>
</evidence>
<evidence type="ECO:0000256" key="6">
    <source>
        <dbReference type="PIRSR" id="PIRSR005536-1"/>
    </source>
</evidence>
<evidence type="ECO:0000256" key="1">
    <source>
        <dbReference type="ARBA" id="ARBA00001255"/>
    </source>
</evidence>
<dbReference type="GO" id="GO:0004557">
    <property type="term" value="F:alpha-galactosidase activity"/>
    <property type="evidence" value="ECO:0007669"/>
    <property type="project" value="UniProtKB-UniRule"/>
</dbReference>
<dbReference type="Pfam" id="PF02065">
    <property type="entry name" value="Melibiase"/>
    <property type="match status" value="1"/>
</dbReference>
<dbReference type="SUPFAM" id="SSF51445">
    <property type="entry name" value="(Trans)glycosidases"/>
    <property type="match status" value="1"/>
</dbReference>
<sequence>MDATNSIIHLCSGGTSVVLDCIGSEMPIIAYWGAEIKNASQAVLESVALVTRTQAVSGGLQRSPRLSLLPLASQGWQGTPGATMLRTSTGKFCFNLAVDSIDKTDSCIAVHASDPDGVQVKIAVEVTPSGLLSQQISISNTDGREGLQVHDVAVSFPVPASAREILDTTGRHLRERQPQRHGFTVGRHVRESRRGRPGADATLVVAAGTPGFGFERGLVHAVHLAWSGNHRITAERGPSYSSFLQAGELLEPGEITLLPGETYTTPVALGSWGQGLSQLSHRFHEHLRQRTHHPAAPRPVTINTWEAVYFDMRLDRLKAIADAAASVGAERFVLDDGWFNGRRDDTAGLGDWFVDRTVWPEGLQPLWDHVDKLGMQCGLWVEPEMVNLDSDVGRNHPDWILRPDPNRLPVAGRSQYVLDLSNRAAFEYILKCLDDILTQHPMIRYLKWDHNRDLLEAGGADGRAAVHNNTLAVYRLMDMLKQRHGGLEIESCASGGARVDFGILERTDRIWTSDCTDPLERLTIQKYTNLIVPNELMGAHMGPAHSHTTGRTHGLHLRAGVALLGHMGIEWDLSQVESNDLDQVRDWIQLHKKWRHVIHTGRAVYADLPQETGADVRGVVAKDAQKAIYTYIQMHTSQTYPPAPITFPGLDYDRAYTIQMVNTPATDQASFVGQSDLPWLHAIQPCTLTGQMLANIGIQVPNLLPETLIVFEVHAL</sequence>
<dbReference type="InterPro" id="IPR002252">
    <property type="entry name" value="Glyco_hydro_36"/>
</dbReference>
<evidence type="ECO:0000259" key="8">
    <source>
        <dbReference type="Pfam" id="PF16875"/>
    </source>
</evidence>
<evidence type="ECO:0000259" key="7">
    <source>
        <dbReference type="Pfam" id="PF16874"/>
    </source>
</evidence>
<feature type="active site" description="Proton donor" evidence="6">
    <location>
        <position position="514"/>
    </location>
</feature>
<dbReference type="OrthoDB" id="5795902at2759"/>
<dbReference type="EMBL" id="AWNI01000003">
    <property type="protein sequence ID" value="ETS64941.1"/>
    <property type="molecule type" value="Genomic_DNA"/>
</dbReference>
<dbReference type="GO" id="GO:0016052">
    <property type="term" value="P:carbohydrate catabolic process"/>
    <property type="evidence" value="ECO:0007669"/>
    <property type="project" value="InterPro"/>
</dbReference>
<keyword evidence="4 5" id="KW-0326">Glycosidase</keyword>
<dbReference type="Pfam" id="PF16874">
    <property type="entry name" value="Glyco_hydro_36C"/>
    <property type="match status" value="1"/>
</dbReference>
<dbReference type="Pfam" id="PF16875">
    <property type="entry name" value="Glyco_hydro_36N"/>
    <property type="match status" value="1"/>
</dbReference>
<dbReference type="EC" id="3.2.1.22" evidence="2 5"/>
<dbReference type="PRINTS" id="PR00743">
    <property type="entry name" value="GLHYDRLASE36"/>
</dbReference>
<dbReference type="Proteomes" id="UP000019462">
    <property type="component" value="Unassembled WGS sequence"/>
</dbReference>
<dbReference type="Gene3D" id="2.70.98.60">
    <property type="entry name" value="alpha-galactosidase from lactobacil brevis"/>
    <property type="match status" value="1"/>
</dbReference>
<comment type="function">
    <text evidence="5">Hydrolyzes a variety of simple alpha-D-galactoside as well as more complex molecules such as oligosaccharides and polysaccharides.</text>
</comment>
<dbReference type="InterPro" id="IPR013785">
    <property type="entry name" value="Aldolase_TIM"/>
</dbReference>
<dbReference type="FunFam" id="3.20.20.70:FF:000118">
    <property type="entry name" value="Alpha-galactosidase"/>
    <property type="match status" value="1"/>
</dbReference>
<evidence type="ECO:0000313" key="9">
    <source>
        <dbReference type="EMBL" id="ETS64941.1"/>
    </source>
</evidence>
<comment type="caution">
    <text evidence="9">The sequence shown here is derived from an EMBL/GenBank/DDBJ whole genome shotgun (WGS) entry which is preliminary data.</text>
</comment>
<dbReference type="CDD" id="cd14791">
    <property type="entry name" value="GH36"/>
    <property type="match status" value="1"/>
</dbReference>
<dbReference type="InterPro" id="IPR050985">
    <property type="entry name" value="Alpha-glycosidase_related"/>
</dbReference>
<protein>
    <recommendedName>
        <fullName evidence="2 5">Alpha-galactosidase</fullName>
        <ecNumber evidence="2 5">3.2.1.22</ecNumber>
    </recommendedName>
</protein>
<name>W3VVY2_MOEAP</name>
<dbReference type="InterPro" id="IPR031705">
    <property type="entry name" value="Glyco_hydro_36_C"/>
</dbReference>
<dbReference type="PANTHER" id="PTHR43053">
    <property type="entry name" value="GLYCOSIDASE FAMILY 31"/>
    <property type="match status" value="1"/>
</dbReference>
<reference evidence="9 10" key="1">
    <citation type="journal article" date="2014" name="Genome Announc.">
        <title>Genome sequence of the basidiomycetous fungus Pseudozyma aphidis DSM70725, an efficient producer of biosurfactant mannosylerythritol lipids.</title>
        <authorList>
            <person name="Lorenz S."/>
            <person name="Guenther M."/>
            <person name="Grumaz C."/>
            <person name="Rupp S."/>
            <person name="Zibek S."/>
            <person name="Sohn K."/>
        </authorList>
    </citation>
    <scope>NUCLEOTIDE SEQUENCE [LARGE SCALE GENOMIC DNA]</scope>
    <source>
        <strain evidence="10">ATCC 32657 / CBS 517.83 / DSM 70725 / JCM 10318 / NBRC 10182 / NRRL Y-7954 / St-0401</strain>
    </source>
</reference>
<dbReference type="Gene3D" id="3.20.20.70">
    <property type="entry name" value="Aldolase class I"/>
    <property type="match status" value="1"/>
</dbReference>
<feature type="active site" description="Nucleophile" evidence="6">
    <location>
        <position position="449"/>
    </location>
</feature>
<dbReference type="AlphaFoldDB" id="W3VVY2"/>
<evidence type="ECO:0000256" key="5">
    <source>
        <dbReference type="PIRNR" id="PIRNR005536"/>
    </source>
</evidence>
<organism evidence="9 10">
    <name type="scientific">Moesziomyces aphidis</name>
    <name type="common">Pseudozyma aphidis</name>
    <dbReference type="NCBI Taxonomy" id="84754"/>
    <lineage>
        <taxon>Eukaryota</taxon>
        <taxon>Fungi</taxon>
        <taxon>Dikarya</taxon>
        <taxon>Basidiomycota</taxon>
        <taxon>Ustilaginomycotina</taxon>
        <taxon>Ustilaginomycetes</taxon>
        <taxon>Ustilaginales</taxon>
        <taxon>Ustilaginaceae</taxon>
        <taxon>Moesziomyces</taxon>
    </lineage>
</organism>
<accession>W3VVY2</accession>
<evidence type="ECO:0000313" key="10">
    <source>
        <dbReference type="Proteomes" id="UP000019462"/>
    </source>
</evidence>
<feature type="domain" description="Glycosyl hydrolase family 36 N-terminal" evidence="8">
    <location>
        <begin position="26"/>
        <end position="257"/>
    </location>
</feature>
<keyword evidence="3 5" id="KW-0378">Hydrolase</keyword>
<evidence type="ECO:0000256" key="3">
    <source>
        <dbReference type="ARBA" id="ARBA00022801"/>
    </source>
</evidence>
<evidence type="ECO:0000256" key="2">
    <source>
        <dbReference type="ARBA" id="ARBA00012755"/>
    </source>
</evidence>
<dbReference type="InterPro" id="IPR038417">
    <property type="entry name" value="Alpga-gal_N_sf"/>
</dbReference>
<dbReference type="InterPro" id="IPR017853">
    <property type="entry name" value="GH"/>
</dbReference>
<dbReference type="Gene3D" id="2.60.40.1180">
    <property type="entry name" value="Golgi alpha-mannosidase II"/>
    <property type="match status" value="1"/>
</dbReference>
<dbReference type="PANTHER" id="PTHR43053:SF3">
    <property type="entry name" value="ALPHA-GALACTOSIDASE C-RELATED"/>
    <property type="match status" value="1"/>
</dbReference>